<keyword evidence="1" id="KW-0472">Membrane</keyword>
<gene>
    <name evidence="2" type="ORF">RGQ15_15110</name>
</gene>
<dbReference type="RefSeq" id="WP_311161344.1">
    <property type="nucleotide sequence ID" value="NZ_JAVQLW010000002.1"/>
</dbReference>
<sequence>MAELLYRDGGYGYPSAPLLVPPFTKISLEIGAGTDRIAEGFVANGVFCMASDQPSPRRLSRASIVIVAILFVTVIVFFGGRLLWHADELTEDPQSLQAPDQQQ</sequence>
<feature type="transmembrane region" description="Helical" evidence="1">
    <location>
        <begin position="64"/>
        <end position="84"/>
    </location>
</feature>
<keyword evidence="1" id="KW-1133">Transmembrane helix</keyword>
<dbReference type="EMBL" id="JAVQLW010000002">
    <property type="protein sequence ID" value="MDS9468894.1"/>
    <property type="molecule type" value="Genomic_DNA"/>
</dbReference>
<proteinExistence type="predicted"/>
<evidence type="ECO:0000256" key="1">
    <source>
        <dbReference type="SAM" id="Phobius"/>
    </source>
</evidence>
<comment type="caution">
    <text evidence="2">The sequence shown here is derived from an EMBL/GenBank/DDBJ whole genome shotgun (WGS) entry which is preliminary data.</text>
</comment>
<protein>
    <submittedName>
        <fullName evidence="2">Uncharacterized protein</fullName>
    </submittedName>
</protein>
<organism evidence="2 3">
    <name type="scientific">Paracoccus aurantius</name>
    <dbReference type="NCBI Taxonomy" id="3073814"/>
    <lineage>
        <taxon>Bacteria</taxon>
        <taxon>Pseudomonadati</taxon>
        <taxon>Pseudomonadota</taxon>
        <taxon>Alphaproteobacteria</taxon>
        <taxon>Rhodobacterales</taxon>
        <taxon>Paracoccaceae</taxon>
        <taxon>Paracoccus</taxon>
    </lineage>
</organism>
<accession>A0ABU2HWC5</accession>
<reference evidence="3" key="1">
    <citation type="submission" date="2023-07" db="EMBL/GenBank/DDBJ databases">
        <title>Paracoccus sp. MBLB3053 whole genome sequence.</title>
        <authorList>
            <person name="Hwang C.Y."/>
            <person name="Cho E.-S."/>
            <person name="Seo M.-J."/>
        </authorList>
    </citation>
    <scope>NUCLEOTIDE SEQUENCE [LARGE SCALE GENOMIC DNA]</scope>
    <source>
        <strain evidence="3">MBLB3053</strain>
    </source>
</reference>
<evidence type="ECO:0000313" key="3">
    <source>
        <dbReference type="Proteomes" id="UP001269144"/>
    </source>
</evidence>
<keyword evidence="3" id="KW-1185">Reference proteome</keyword>
<dbReference type="Proteomes" id="UP001269144">
    <property type="component" value="Unassembled WGS sequence"/>
</dbReference>
<keyword evidence="1" id="KW-0812">Transmembrane</keyword>
<evidence type="ECO:0000313" key="2">
    <source>
        <dbReference type="EMBL" id="MDS9468894.1"/>
    </source>
</evidence>
<name>A0ABU2HWC5_9RHOB</name>